<reference evidence="2" key="1">
    <citation type="journal article" date="2020" name="bioRxiv">
        <title>Whole genome comparisons of ergot fungi reveals the divergence and evolution of species within the genus Claviceps are the result of varying mechanisms driving genome evolution and host range expansion.</title>
        <authorList>
            <person name="Wyka S.A."/>
            <person name="Mondo S.J."/>
            <person name="Liu M."/>
            <person name="Dettman J."/>
            <person name="Nalam V."/>
            <person name="Broders K.D."/>
        </authorList>
    </citation>
    <scope>NUCLEOTIDE SEQUENCE</scope>
    <source>
        <strain evidence="2">CCC 489</strain>
    </source>
</reference>
<keyword evidence="3" id="KW-1185">Reference proteome</keyword>
<comment type="caution">
    <text evidence="2">The sequence shown here is derived from an EMBL/GenBank/DDBJ whole genome shotgun (WGS) entry which is preliminary data.</text>
</comment>
<organism evidence="2 3">
    <name type="scientific">Claviceps africana</name>
    <dbReference type="NCBI Taxonomy" id="83212"/>
    <lineage>
        <taxon>Eukaryota</taxon>
        <taxon>Fungi</taxon>
        <taxon>Dikarya</taxon>
        <taxon>Ascomycota</taxon>
        <taxon>Pezizomycotina</taxon>
        <taxon>Sordariomycetes</taxon>
        <taxon>Hypocreomycetidae</taxon>
        <taxon>Hypocreales</taxon>
        <taxon>Clavicipitaceae</taxon>
        <taxon>Claviceps</taxon>
    </lineage>
</organism>
<feature type="region of interest" description="Disordered" evidence="1">
    <location>
        <begin position="47"/>
        <end position="66"/>
    </location>
</feature>
<name>A0A8K0JCX1_9HYPO</name>
<dbReference type="Proteomes" id="UP000811619">
    <property type="component" value="Unassembled WGS sequence"/>
</dbReference>
<proteinExistence type="predicted"/>
<evidence type="ECO:0000313" key="2">
    <source>
        <dbReference type="EMBL" id="KAG5930401.1"/>
    </source>
</evidence>
<dbReference type="AlphaFoldDB" id="A0A8K0JCX1"/>
<dbReference type="EMBL" id="SRPY01000015">
    <property type="protein sequence ID" value="KAG5930401.1"/>
    <property type="molecule type" value="Genomic_DNA"/>
</dbReference>
<protein>
    <submittedName>
        <fullName evidence="2">Uncharacterized protein</fullName>
    </submittedName>
</protein>
<gene>
    <name evidence="2" type="ORF">E4U42_001647</name>
</gene>
<evidence type="ECO:0000256" key="1">
    <source>
        <dbReference type="SAM" id="MobiDB-lite"/>
    </source>
</evidence>
<evidence type="ECO:0000313" key="3">
    <source>
        <dbReference type="Proteomes" id="UP000811619"/>
    </source>
</evidence>
<accession>A0A8K0JCX1</accession>
<sequence>MYAHGSHTSKFGPKTLQTLQLHQLSALMPPNAKTAMLDGISRLRLTKSPSRVVPPPSTAHGYARTLPDPWSLERHASAPGAELGINFVPAT</sequence>